<evidence type="ECO:0000313" key="2">
    <source>
        <dbReference type="Proteomes" id="UP001162992"/>
    </source>
</evidence>
<reference evidence="2" key="1">
    <citation type="journal article" date="2024" name="Proc. Natl. Acad. Sci. U.S.A.">
        <title>Extraordinary preservation of gene collinearity over three hundred million years revealed in homosporous lycophytes.</title>
        <authorList>
            <person name="Li C."/>
            <person name="Wickell D."/>
            <person name="Kuo L.Y."/>
            <person name="Chen X."/>
            <person name="Nie B."/>
            <person name="Liao X."/>
            <person name="Peng D."/>
            <person name="Ji J."/>
            <person name="Jenkins J."/>
            <person name="Williams M."/>
            <person name="Shu S."/>
            <person name="Plott C."/>
            <person name="Barry K."/>
            <person name="Rajasekar S."/>
            <person name="Grimwood J."/>
            <person name="Han X."/>
            <person name="Sun S."/>
            <person name="Hou Z."/>
            <person name="He W."/>
            <person name="Dai G."/>
            <person name="Sun C."/>
            <person name="Schmutz J."/>
            <person name="Leebens-Mack J.H."/>
            <person name="Li F.W."/>
            <person name="Wang L."/>
        </authorList>
    </citation>
    <scope>NUCLEOTIDE SEQUENCE [LARGE SCALE GENOMIC DNA]</scope>
    <source>
        <strain evidence="2">cv. PW_Plant_1</strain>
    </source>
</reference>
<keyword evidence="2" id="KW-1185">Reference proteome</keyword>
<name>A0ACC2CFC9_DIPCM</name>
<evidence type="ECO:0000313" key="1">
    <source>
        <dbReference type="EMBL" id="KAJ7540392.1"/>
    </source>
</evidence>
<organism evidence="1 2">
    <name type="scientific">Diphasiastrum complanatum</name>
    <name type="common">Issler's clubmoss</name>
    <name type="synonym">Lycopodium complanatum</name>
    <dbReference type="NCBI Taxonomy" id="34168"/>
    <lineage>
        <taxon>Eukaryota</taxon>
        <taxon>Viridiplantae</taxon>
        <taxon>Streptophyta</taxon>
        <taxon>Embryophyta</taxon>
        <taxon>Tracheophyta</taxon>
        <taxon>Lycopodiopsida</taxon>
        <taxon>Lycopodiales</taxon>
        <taxon>Lycopodiaceae</taxon>
        <taxon>Lycopodioideae</taxon>
        <taxon>Diphasiastrum</taxon>
    </lineage>
</organism>
<comment type="caution">
    <text evidence="1">The sequence shown here is derived from an EMBL/GenBank/DDBJ whole genome shotgun (WGS) entry which is preliminary data.</text>
</comment>
<dbReference type="EMBL" id="CM055101">
    <property type="protein sequence ID" value="KAJ7540392.1"/>
    <property type="molecule type" value="Genomic_DNA"/>
</dbReference>
<gene>
    <name evidence="1" type="ORF">O6H91_10G012600</name>
</gene>
<protein>
    <submittedName>
        <fullName evidence="1">Uncharacterized protein</fullName>
    </submittedName>
</protein>
<dbReference type="Proteomes" id="UP001162992">
    <property type="component" value="Chromosome 10"/>
</dbReference>
<accession>A0ACC2CFC9</accession>
<proteinExistence type="predicted"/>
<sequence>MPATEASVANGLPFADSRQKPEGPASVLAIGIANPPHVFDQSTYPDFFFDITNCNEKTELKRKFQRICDKSGIKTRHFFLTDEILKANPSMCSYMGASLDVRQDIAVLEVPKLAKEAAVKAIKEWGQPKSKITHLVFGTTSGVDMPGADFRLTKLLGLRPDVKRVMLYQQGCYAGATVTRIGKDLAENNKGARVLVVCSEITAVTFRAPSETHLDGLVGSALFGDGAAALILGSDPTPEVEKPIFEIHWAGETILPESDGAINGHLKEAGLVFHLLKDVPGLISKNIEKILSEALSIAGSPEYNDIFWAVHPGGPAIIDQMEQKLKLTPEKMATTRDILAAYGNMSSASVLFVLNKLYKRSLELSLSTTGEGSEWGVMIGFGPGLTVEVLVLKSKVI</sequence>